<feature type="domain" description="PDZ" evidence="11">
    <location>
        <begin position="357"/>
        <end position="436"/>
    </location>
</feature>
<feature type="binding site" evidence="8">
    <location>
        <position position="217"/>
    </location>
    <ligand>
        <name>substrate</name>
    </ligand>
</feature>
<dbReference type="RefSeq" id="WP_184341832.1">
    <property type="nucleotide sequence ID" value="NZ_JACHIG010000009.1"/>
</dbReference>
<evidence type="ECO:0000256" key="1">
    <source>
        <dbReference type="ARBA" id="ARBA00010541"/>
    </source>
</evidence>
<evidence type="ECO:0000256" key="4">
    <source>
        <dbReference type="ARBA" id="ARBA00022737"/>
    </source>
</evidence>
<keyword evidence="6" id="KW-0720">Serine protease</keyword>
<feature type="domain" description="PDZ" evidence="11">
    <location>
        <begin position="472"/>
        <end position="559"/>
    </location>
</feature>
<dbReference type="InterPro" id="IPR036034">
    <property type="entry name" value="PDZ_sf"/>
</dbReference>
<evidence type="ECO:0000256" key="8">
    <source>
        <dbReference type="PIRSR" id="PIRSR611782-2"/>
    </source>
</evidence>
<keyword evidence="5 12" id="KW-0378">Hydrolase</keyword>
<feature type="compositionally biased region" description="Low complexity" evidence="9">
    <location>
        <begin position="146"/>
        <end position="156"/>
    </location>
</feature>
<evidence type="ECO:0000256" key="7">
    <source>
        <dbReference type="PIRSR" id="PIRSR611782-1"/>
    </source>
</evidence>
<feature type="signal peptide" evidence="10">
    <location>
        <begin position="1"/>
        <end position="18"/>
    </location>
</feature>
<dbReference type="Proteomes" id="UP000590740">
    <property type="component" value="Unassembled WGS sequence"/>
</dbReference>
<feature type="active site" description="Charge relay system" evidence="7">
    <location>
        <position position="301"/>
    </location>
</feature>
<feature type="active site" description="Charge relay system" evidence="7">
    <location>
        <position position="217"/>
    </location>
</feature>
<protein>
    <submittedName>
        <fullName evidence="12">Serine protease Do</fullName>
        <ecNumber evidence="12">3.4.21.107</ecNumber>
    </submittedName>
</protein>
<evidence type="ECO:0000313" key="13">
    <source>
        <dbReference type="Proteomes" id="UP000590740"/>
    </source>
</evidence>
<evidence type="ECO:0000256" key="2">
    <source>
        <dbReference type="ARBA" id="ARBA00022670"/>
    </source>
</evidence>
<gene>
    <name evidence="12" type="ORF">HNQ65_003821</name>
</gene>
<evidence type="ECO:0000259" key="11">
    <source>
        <dbReference type="PROSITE" id="PS50106"/>
    </source>
</evidence>
<reference evidence="12 13" key="1">
    <citation type="submission" date="2020-08" db="EMBL/GenBank/DDBJ databases">
        <title>Genomic Encyclopedia of Type Strains, Phase IV (KMG-IV): sequencing the most valuable type-strain genomes for metagenomic binning, comparative biology and taxonomic classification.</title>
        <authorList>
            <person name="Goeker M."/>
        </authorList>
    </citation>
    <scope>NUCLEOTIDE SEQUENCE [LARGE SCALE GENOMIC DNA]</scope>
    <source>
        <strain evidence="12 13">DSM 12252</strain>
    </source>
</reference>
<dbReference type="NCBIfam" id="TIGR02037">
    <property type="entry name" value="degP_htrA_DO"/>
    <property type="match status" value="1"/>
</dbReference>
<dbReference type="GO" id="GO:0006508">
    <property type="term" value="P:proteolysis"/>
    <property type="evidence" value="ECO:0007669"/>
    <property type="project" value="UniProtKB-KW"/>
</dbReference>
<evidence type="ECO:0000256" key="3">
    <source>
        <dbReference type="ARBA" id="ARBA00022729"/>
    </source>
</evidence>
<dbReference type="PANTHER" id="PTHR22939:SF129">
    <property type="entry name" value="SERINE PROTEASE HTRA2, MITOCHONDRIAL"/>
    <property type="match status" value="1"/>
</dbReference>
<accession>A0A7W7YDW5</accession>
<feature type="binding site" evidence="8">
    <location>
        <position position="184"/>
    </location>
    <ligand>
        <name>substrate</name>
    </ligand>
</feature>
<feature type="region of interest" description="Disordered" evidence="9">
    <location>
        <begin position="37"/>
        <end position="71"/>
    </location>
</feature>
<keyword evidence="4" id="KW-0677">Repeat</keyword>
<dbReference type="PANTHER" id="PTHR22939">
    <property type="entry name" value="SERINE PROTEASE FAMILY S1C HTRA-RELATED"/>
    <property type="match status" value="1"/>
</dbReference>
<dbReference type="SUPFAM" id="SSF50494">
    <property type="entry name" value="Trypsin-like serine proteases"/>
    <property type="match status" value="1"/>
</dbReference>
<evidence type="ECO:0000256" key="10">
    <source>
        <dbReference type="SAM" id="SignalP"/>
    </source>
</evidence>
<feature type="chain" id="PRO_5031390825" evidence="10">
    <location>
        <begin position="19"/>
        <end position="569"/>
    </location>
</feature>
<sequence length="569" mass="59833">MKTHPRFCIAFTCAGVLAAGLSGLQAQQAVAPLPPTEKAVSTPTLMPPADQKGQPPSEFSGKILKDNSPLPNNGQLQMSYASVVDKILPSVVTIYSSTPIKTPGVDQIPPQLRPFFYRFFGGPDGFGGMNEDDEPAPNPNPRRRGQPQQPQRPQIPQDDDAHQERGVGSGMIVTQDGYIITNNHVVADAKKIEVSLDENGATKTYKAEVIGTDPLTDVALIKIDAKGLKPATLGDSSKLRVGDIVLAAGAPMELSRSVTQGIVSALGRSNEGIVGKNNGRTRVQGYEDFIQTDASINPGNSGGPLVDGMGRVVGISTAILSRSGMNAGIGFAIPINMALNIVEDLLDDGAVQRGFLGVQIADLDAALAERLGIKEQGGAVVMMVGSESPAEKAGVQLEDVIVSINNQRVDNSSRLRLIVSSAKPGSQIPIEVMRGGKKITLTATLEALPEEALSENGGSRMLPRPGQGGPAKDNIGELVTGVTVQTLTPALRERHDVPASVSGVIVTKLEPDSRAAAMGVAENDVITHVNRKPVANAAEARALAKNSENTVLLRVWSKGDTKLLMVPNN</sequence>
<name>A0A7W7YDW5_9BACT</name>
<comment type="caution">
    <text evidence="12">The sequence shown here is derived from an EMBL/GenBank/DDBJ whole genome shotgun (WGS) entry which is preliminary data.</text>
</comment>
<keyword evidence="2 12" id="KW-0645">Protease</keyword>
<feature type="region of interest" description="Disordered" evidence="9">
    <location>
        <begin position="453"/>
        <end position="475"/>
    </location>
</feature>
<dbReference type="AlphaFoldDB" id="A0A7W7YDW5"/>
<evidence type="ECO:0000313" key="12">
    <source>
        <dbReference type="EMBL" id="MBB5034227.1"/>
    </source>
</evidence>
<feature type="binding site" evidence="8">
    <location>
        <begin position="299"/>
        <end position="301"/>
    </location>
    <ligand>
        <name>substrate</name>
    </ligand>
</feature>
<dbReference type="EMBL" id="JACHIG010000009">
    <property type="protein sequence ID" value="MBB5034227.1"/>
    <property type="molecule type" value="Genomic_DNA"/>
</dbReference>
<feature type="region of interest" description="Disordered" evidence="9">
    <location>
        <begin position="123"/>
        <end position="164"/>
    </location>
</feature>
<dbReference type="PRINTS" id="PR00834">
    <property type="entry name" value="PROTEASES2C"/>
</dbReference>
<evidence type="ECO:0000256" key="5">
    <source>
        <dbReference type="ARBA" id="ARBA00022801"/>
    </source>
</evidence>
<evidence type="ECO:0000256" key="6">
    <source>
        <dbReference type="ARBA" id="ARBA00022825"/>
    </source>
</evidence>
<evidence type="ECO:0000256" key="9">
    <source>
        <dbReference type="SAM" id="MobiDB-lite"/>
    </source>
</evidence>
<dbReference type="InterPro" id="IPR001478">
    <property type="entry name" value="PDZ"/>
</dbReference>
<dbReference type="Pfam" id="PF13365">
    <property type="entry name" value="Trypsin_2"/>
    <property type="match status" value="1"/>
</dbReference>
<dbReference type="Gene3D" id="2.30.42.10">
    <property type="match status" value="2"/>
</dbReference>
<dbReference type="PROSITE" id="PS50106">
    <property type="entry name" value="PDZ"/>
    <property type="match status" value="2"/>
</dbReference>
<dbReference type="InterPro" id="IPR009003">
    <property type="entry name" value="Peptidase_S1_PA"/>
</dbReference>
<dbReference type="SUPFAM" id="SSF50156">
    <property type="entry name" value="PDZ domain-like"/>
    <property type="match status" value="2"/>
</dbReference>
<dbReference type="SMART" id="SM00228">
    <property type="entry name" value="PDZ"/>
    <property type="match status" value="2"/>
</dbReference>
<organism evidence="12 13">
    <name type="scientific">Prosthecobacter vanneervenii</name>
    <dbReference type="NCBI Taxonomy" id="48466"/>
    <lineage>
        <taxon>Bacteria</taxon>
        <taxon>Pseudomonadati</taxon>
        <taxon>Verrucomicrobiota</taxon>
        <taxon>Verrucomicrobiia</taxon>
        <taxon>Verrucomicrobiales</taxon>
        <taxon>Verrucomicrobiaceae</taxon>
        <taxon>Prosthecobacter</taxon>
    </lineage>
</organism>
<dbReference type="GO" id="GO:0004252">
    <property type="term" value="F:serine-type endopeptidase activity"/>
    <property type="evidence" value="ECO:0007669"/>
    <property type="project" value="InterPro"/>
</dbReference>
<dbReference type="InterPro" id="IPR011782">
    <property type="entry name" value="Pept_S1C_Do"/>
</dbReference>
<feature type="active site" description="Charge relay system" evidence="7">
    <location>
        <position position="184"/>
    </location>
</feature>
<proteinExistence type="inferred from homology"/>
<keyword evidence="13" id="KW-1185">Reference proteome</keyword>
<dbReference type="Pfam" id="PF13180">
    <property type="entry name" value="PDZ_2"/>
    <property type="match status" value="1"/>
</dbReference>
<dbReference type="Pfam" id="PF00595">
    <property type="entry name" value="PDZ"/>
    <property type="match status" value="1"/>
</dbReference>
<dbReference type="EC" id="3.4.21.107" evidence="12"/>
<comment type="similarity">
    <text evidence="1">Belongs to the peptidase S1C family.</text>
</comment>
<keyword evidence="3 10" id="KW-0732">Signal</keyword>
<dbReference type="Gene3D" id="2.40.10.120">
    <property type="match status" value="1"/>
</dbReference>
<dbReference type="InterPro" id="IPR001940">
    <property type="entry name" value="Peptidase_S1C"/>
</dbReference>